<dbReference type="InterPro" id="IPR040836">
    <property type="entry name" value="SAVED"/>
</dbReference>
<keyword evidence="1" id="KW-0812">Transmembrane</keyword>
<organism evidence="3">
    <name type="scientific">Raoultella ornithinolytica</name>
    <name type="common">Klebsiella ornithinolytica</name>
    <dbReference type="NCBI Taxonomy" id="54291"/>
    <lineage>
        <taxon>Bacteria</taxon>
        <taxon>Pseudomonadati</taxon>
        <taxon>Pseudomonadota</taxon>
        <taxon>Gammaproteobacteria</taxon>
        <taxon>Enterobacterales</taxon>
        <taxon>Enterobacteriaceae</taxon>
        <taxon>Klebsiella/Raoultella group</taxon>
        <taxon>Raoultella</taxon>
    </lineage>
</organism>
<reference evidence="3" key="1">
    <citation type="submission" date="2017-08" db="EMBL/GenBank/DDBJ databases">
        <title>Complete sequence of p23141-1.</title>
        <authorList>
            <person name="Feng J."/>
            <person name="Yin Z."/>
            <person name="Zeng L."/>
            <person name="Jiang X."/>
            <person name="Zhan Z."/>
            <person name="Luo W."/>
            <person name="Zhao Y."/>
            <person name="Zhou D."/>
        </authorList>
    </citation>
    <scope>NUCLEOTIDE SEQUENCE</scope>
    <source>
        <strain evidence="3">23141</strain>
        <plasmid evidence="3">p23141-3</plasmid>
    </source>
</reference>
<feature type="transmembrane region" description="Helical" evidence="1">
    <location>
        <begin position="20"/>
        <end position="41"/>
    </location>
</feature>
<protein>
    <recommendedName>
        <fullName evidence="2">SMODS-associated and fused to various effectors domain-containing protein</fullName>
    </recommendedName>
</protein>
<dbReference type="RefSeq" id="WP_172692157.1">
    <property type="nucleotide sequence ID" value="NZ_MF788071.1"/>
</dbReference>
<keyword evidence="1" id="KW-0472">Membrane</keyword>
<feature type="transmembrane region" description="Helical" evidence="1">
    <location>
        <begin position="70"/>
        <end position="94"/>
    </location>
</feature>
<keyword evidence="3" id="KW-0614">Plasmid</keyword>
<name>A0A2H4ZHN0_RAOOR</name>
<dbReference type="NCBIfam" id="NF033611">
    <property type="entry name" value="SAVED"/>
    <property type="match status" value="1"/>
</dbReference>
<sequence length="355" mass="40126">MNNATLMYLIKIIFRPKDQLSRLTFGVLKIGMAGLVGGWGVNLVFSEEFLKKNVNIIDGLTFTYQKCSDLALFFGVIFLVAGFGLWGICAYLALRDLNKRDIALIRAYGFENTDSQAAEKILSSREKTKLLNVDFKAFDSRDKNNNLSNAGFIRQIIQERIYHSDATIAYVAALGSVPYLYMVGSFMTDGHLPLKLFDFDRDKRIFHPLDAPPTNAKLVKCYSGQNIHDSKCVPSNNGKVIGLAISFTMEILEKDLPVEFIGHTLHVQLNTGFRFDNLPAEDEQEKIVKEISYIISELKKQADEVHLFVSAQASVVVRLGTLYQEGLHGVINIWHWNSIANQYEWHLKVTSKHIN</sequence>
<geneLocation type="plasmid" evidence="3">
    <name>p23141-3</name>
</geneLocation>
<evidence type="ECO:0000313" key="3">
    <source>
        <dbReference type="EMBL" id="AUF80717.1"/>
    </source>
</evidence>
<accession>A0A2H4ZHN0</accession>
<evidence type="ECO:0000259" key="2">
    <source>
        <dbReference type="Pfam" id="PF18145"/>
    </source>
</evidence>
<dbReference type="EMBL" id="MF788071">
    <property type="protein sequence ID" value="AUF80717.1"/>
    <property type="molecule type" value="Genomic_DNA"/>
</dbReference>
<dbReference type="Pfam" id="PF18145">
    <property type="entry name" value="SAVED"/>
    <property type="match status" value="1"/>
</dbReference>
<feature type="domain" description="SMODS-associated and fused to various effectors" evidence="2">
    <location>
        <begin position="153"/>
        <end position="348"/>
    </location>
</feature>
<evidence type="ECO:0000256" key="1">
    <source>
        <dbReference type="SAM" id="Phobius"/>
    </source>
</evidence>
<proteinExistence type="predicted"/>
<dbReference type="AlphaFoldDB" id="A0A2H4ZHN0"/>
<keyword evidence="1" id="KW-1133">Transmembrane helix</keyword>